<keyword evidence="3 4" id="KW-0975">Bacterial flagellum</keyword>
<dbReference type="PANTHER" id="PTHR34653">
    <property type="match status" value="1"/>
</dbReference>
<sequence length="106" mass="11310">MDAKGIDQLLGQMRAASQLATGGQGTQPAGAEGGEFAALLKASLEQVSQSQTEAQRLAQAFEQGAPNVSLEDVMISLQKADVSFQTMVQVRNKLVEAYQQIMNLQV</sequence>
<evidence type="ECO:0000256" key="4">
    <source>
        <dbReference type="HAMAP-Rule" id="MF_00724"/>
    </source>
</evidence>
<evidence type="ECO:0000256" key="1">
    <source>
        <dbReference type="ARBA" id="ARBA00004117"/>
    </source>
</evidence>
<keyword evidence="6" id="KW-0966">Cell projection</keyword>
<evidence type="ECO:0000313" key="6">
    <source>
        <dbReference type="EMBL" id="MEO1765861.1"/>
    </source>
</evidence>
<keyword evidence="6" id="KW-0969">Cilium</keyword>
<dbReference type="EMBL" id="JBAJEX010000001">
    <property type="protein sequence ID" value="MEO1765861.1"/>
    <property type="molecule type" value="Genomic_DNA"/>
</dbReference>
<comment type="similarity">
    <text evidence="2 4">Belongs to the FliE family.</text>
</comment>
<evidence type="ECO:0000256" key="5">
    <source>
        <dbReference type="NCBIfam" id="TIGR00205"/>
    </source>
</evidence>
<dbReference type="PRINTS" id="PR01006">
    <property type="entry name" value="FLGHOOKFLIE"/>
</dbReference>
<evidence type="ECO:0000256" key="3">
    <source>
        <dbReference type="ARBA" id="ARBA00023143"/>
    </source>
</evidence>
<name>A0ABV0EB60_9BURK</name>
<dbReference type="InterPro" id="IPR001624">
    <property type="entry name" value="FliE"/>
</dbReference>
<gene>
    <name evidence="4 6" type="primary">fliE</name>
    <name evidence="6" type="ORF">V6E02_01320</name>
</gene>
<evidence type="ECO:0000313" key="7">
    <source>
        <dbReference type="Proteomes" id="UP001482231"/>
    </source>
</evidence>
<dbReference type="Proteomes" id="UP001482231">
    <property type="component" value="Unassembled WGS sequence"/>
</dbReference>
<comment type="subcellular location">
    <subcellularLocation>
        <location evidence="1 4">Bacterial flagellum basal body</location>
    </subcellularLocation>
</comment>
<protein>
    <recommendedName>
        <fullName evidence="4 5">Flagellar hook-basal body complex protein FliE</fullName>
    </recommendedName>
</protein>
<dbReference type="PANTHER" id="PTHR34653:SF1">
    <property type="entry name" value="FLAGELLAR HOOK-BASAL BODY COMPLEX PROTEIN FLIE"/>
    <property type="match status" value="1"/>
</dbReference>
<dbReference type="HAMAP" id="MF_00724">
    <property type="entry name" value="FliE"/>
    <property type="match status" value="1"/>
</dbReference>
<organism evidence="6 7">
    <name type="scientific">Thiobacter aerophilum</name>
    <dbReference type="NCBI Taxonomy" id="3121275"/>
    <lineage>
        <taxon>Bacteria</taxon>
        <taxon>Pseudomonadati</taxon>
        <taxon>Pseudomonadota</taxon>
        <taxon>Betaproteobacteria</taxon>
        <taxon>Burkholderiales</taxon>
        <taxon>Thiobacteraceae</taxon>
        <taxon>Thiobacter</taxon>
    </lineage>
</organism>
<proteinExistence type="inferred from homology"/>
<reference evidence="6 7" key="1">
    <citation type="submission" date="2024-02" db="EMBL/GenBank/DDBJ databases">
        <title>New thermophilic sulfur-oxidizing bacteria from a hot springs of the Uzon caldera (Kamchatka, Russia).</title>
        <authorList>
            <person name="Dukat A.M."/>
            <person name="Elcheninov A.G."/>
            <person name="Frolov E.N."/>
        </authorList>
    </citation>
    <scope>NUCLEOTIDE SEQUENCE [LARGE SCALE GENOMIC DNA]</scope>
    <source>
        <strain evidence="6 7">AK1</strain>
    </source>
</reference>
<keyword evidence="6" id="KW-0282">Flagellum</keyword>
<dbReference type="RefSeq" id="WP_347306386.1">
    <property type="nucleotide sequence ID" value="NZ_JBAJEX010000001.1"/>
</dbReference>
<accession>A0ABV0EB60</accession>
<keyword evidence="7" id="KW-1185">Reference proteome</keyword>
<evidence type="ECO:0000256" key="2">
    <source>
        <dbReference type="ARBA" id="ARBA00009272"/>
    </source>
</evidence>
<dbReference type="NCBIfam" id="TIGR00205">
    <property type="entry name" value="fliE"/>
    <property type="match status" value="1"/>
</dbReference>
<comment type="caution">
    <text evidence="6">The sequence shown here is derived from an EMBL/GenBank/DDBJ whole genome shotgun (WGS) entry which is preliminary data.</text>
</comment>
<dbReference type="Pfam" id="PF02049">
    <property type="entry name" value="FliE"/>
    <property type="match status" value="1"/>
</dbReference>